<protein>
    <submittedName>
        <fullName evidence="4">SEC31-like protein B, COPII coat complex component</fullName>
    </submittedName>
</protein>
<keyword evidence="2" id="KW-0853">WD repeat</keyword>
<accession>A0A7J7UYH9</accession>
<gene>
    <name evidence="4" type="ORF">mRhiFer1_015006</name>
</gene>
<keyword evidence="1" id="KW-0813">Transport</keyword>
<dbReference type="EMBL" id="JACAGC010000015">
    <property type="protein sequence ID" value="KAF6317841.1"/>
    <property type="molecule type" value="Genomic_DNA"/>
</dbReference>
<sequence>MPHPVMEREKQDLVFTGQTMKLKELERPAVQVWSPALQYPVYLAAGTSAQQLDASFSTNGTLEIFEVDFRDPSLDLKRRGVLSASSSRSGQSHVIEKRHTSLDPDYLISL</sequence>
<evidence type="ECO:0000313" key="5">
    <source>
        <dbReference type="Proteomes" id="UP000585614"/>
    </source>
</evidence>
<dbReference type="GO" id="GO:0030127">
    <property type="term" value="C:COPII vesicle coat"/>
    <property type="evidence" value="ECO:0007669"/>
    <property type="project" value="TreeGrafter"/>
</dbReference>
<dbReference type="PANTHER" id="PTHR13923:SF22">
    <property type="entry name" value="PROTEIN TRANSPORT PROTEIN SEC31B"/>
    <property type="match status" value="1"/>
</dbReference>
<dbReference type="InterPro" id="IPR015943">
    <property type="entry name" value="WD40/YVTN_repeat-like_dom_sf"/>
</dbReference>
<evidence type="ECO:0000256" key="2">
    <source>
        <dbReference type="ARBA" id="ARBA00022574"/>
    </source>
</evidence>
<dbReference type="GO" id="GO:0007029">
    <property type="term" value="P:endoplasmic reticulum organization"/>
    <property type="evidence" value="ECO:0007669"/>
    <property type="project" value="TreeGrafter"/>
</dbReference>
<proteinExistence type="predicted"/>
<dbReference type="GO" id="GO:0070971">
    <property type="term" value="C:endoplasmic reticulum exit site"/>
    <property type="evidence" value="ECO:0007669"/>
    <property type="project" value="TreeGrafter"/>
</dbReference>
<dbReference type="GO" id="GO:0090110">
    <property type="term" value="P:COPII-coated vesicle cargo loading"/>
    <property type="evidence" value="ECO:0007669"/>
    <property type="project" value="TreeGrafter"/>
</dbReference>
<dbReference type="Gene3D" id="2.130.10.10">
    <property type="entry name" value="YVTN repeat-like/Quinoprotein amine dehydrogenase"/>
    <property type="match status" value="1"/>
</dbReference>
<dbReference type="InterPro" id="IPR040251">
    <property type="entry name" value="SEC31-like"/>
</dbReference>
<dbReference type="GO" id="GO:0005198">
    <property type="term" value="F:structural molecule activity"/>
    <property type="evidence" value="ECO:0007669"/>
    <property type="project" value="TreeGrafter"/>
</dbReference>
<evidence type="ECO:0000313" key="4">
    <source>
        <dbReference type="EMBL" id="KAF6317841.1"/>
    </source>
</evidence>
<organism evidence="4 5">
    <name type="scientific">Rhinolophus ferrumequinum</name>
    <name type="common">Greater horseshoe bat</name>
    <dbReference type="NCBI Taxonomy" id="59479"/>
    <lineage>
        <taxon>Eukaryota</taxon>
        <taxon>Metazoa</taxon>
        <taxon>Chordata</taxon>
        <taxon>Craniata</taxon>
        <taxon>Vertebrata</taxon>
        <taxon>Euteleostomi</taxon>
        <taxon>Mammalia</taxon>
        <taxon>Eutheria</taxon>
        <taxon>Laurasiatheria</taxon>
        <taxon>Chiroptera</taxon>
        <taxon>Yinpterochiroptera</taxon>
        <taxon>Rhinolophoidea</taxon>
        <taxon>Rhinolophidae</taxon>
        <taxon>Rhinolophinae</taxon>
        <taxon>Rhinolophus</taxon>
    </lineage>
</organism>
<name>A0A7J7UYH9_RHIFE</name>
<evidence type="ECO:0000256" key="1">
    <source>
        <dbReference type="ARBA" id="ARBA00022448"/>
    </source>
</evidence>
<keyword evidence="3" id="KW-0677">Repeat</keyword>
<dbReference type="AlphaFoldDB" id="A0A7J7UYH9"/>
<dbReference type="Proteomes" id="UP000585614">
    <property type="component" value="Unassembled WGS sequence"/>
</dbReference>
<comment type="caution">
    <text evidence="4">The sequence shown here is derived from an EMBL/GenBank/DDBJ whole genome shotgun (WGS) entry which is preliminary data.</text>
</comment>
<evidence type="ECO:0000256" key="3">
    <source>
        <dbReference type="ARBA" id="ARBA00022737"/>
    </source>
</evidence>
<dbReference type="PANTHER" id="PTHR13923">
    <property type="entry name" value="SEC31-RELATED PROTEIN"/>
    <property type="match status" value="1"/>
</dbReference>
<reference evidence="4 5" key="1">
    <citation type="journal article" date="2020" name="Nature">
        <title>Six reference-quality genomes reveal evolution of bat adaptations.</title>
        <authorList>
            <person name="Jebb D."/>
            <person name="Huang Z."/>
            <person name="Pippel M."/>
            <person name="Hughes G.M."/>
            <person name="Lavrichenko K."/>
            <person name="Devanna P."/>
            <person name="Winkler S."/>
            <person name="Jermiin L.S."/>
            <person name="Skirmuntt E.C."/>
            <person name="Katzourakis A."/>
            <person name="Burkitt-Gray L."/>
            <person name="Ray D.A."/>
            <person name="Sullivan K.A.M."/>
            <person name="Roscito J.G."/>
            <person name="Kirilenko B.M."/>
            <person name="Davalos L.M."/>
            <person name="Corthals A.P."/>
            <person name="Power M.L."/>
            <person name="Jones G."/>
            <person name="Ransome R.D."/>
            <person name="Dechmann D.K.N."/>
            <person name="Locatelli A.G."/>
            <person name="Puechmaille S.J."/>
            <person name="Fedrigo O."/>
            <person name="Jarvis E.D."/>
            <person name="Hiller M."/>
            <person name="Vernes S.C."/>
            <person name="Myers E.W."/>
            <person name="Teeling E.C."/>
        </authorList>
    </citation>
    <scope>NUCLEOTIDE SEQUENCE [LARGE SCALE GENOMIC DNA]</scope>
    <source>
        <strain evidence="4">MRhiFer1</strain>
        <tissue evidence="4">Lung</tissue>
    </source>
</reference>